<proteinExistence type="predicted"/>
<comment type="caution">
    <text evidence="2">The sequence shown here is derived from an EMBL/GenBank/DDBJ whole genome shotgun (WGS) entry which is preliminary data.</text>
</comment>
<keyword evidence="1" id="KW-1133">Transmembrane helix</keyword>
<keyword evidence="1" id="KW-0472">Membrane</keyword>
<evidence type="ECO:0000313" key="2">
    <source>
        <dbReference type="EMBL" id="KAJ9487845.1"/>
    </source>
</evidence>
<feature type="transmembrane region" description="Helical" evidence="1">
    <location>
        <begin position="25"/>
        <end position="50"/>
    </location>
</feature>
<keyword evidence="1" id="KW-0812">Transmembrane</keyword>
<gene>
    <name evidence="2" type="ORF">VN97_g5467</name>
</gene>
<sequence length="109" mass="12379">MLSCYSCKLINARFDHGCCGLYPSWWNLCCFGVASSGGFIHFPFVCLLCLKMMFVLPSELSSWSNQPIPVWGSRQHWMSVNLTTAGTWLSIIDLQVNFLAIAIMHFSHR</sequence>
<name>A0AAI9X8J5_PENTH</name>
<reference evidence="2" key="2">
    <citation type="journal article" date="2016" name="Fungal Biol.">
        <title>Ochratoxin A production by Penicillium thymicola.</title>
        <authorList>
            <person name="Nguyen H.D.T."/>
            <person name="McMullin D.R."/>
            <person name="Ponomareva E."/>
            <person name="Riley R."/>
            <person name="Pomraning K.R."/>
            <person name="Baker S.E."/>
            <person name="Seifert K.A."/>
        </authorList>
    </citation>
    <scope>NUCLEOTIDE SEQUENCE</scope>
    <source>
        <strain evidence="2">DAOM 180753</strain>
    </source>
</reference>
<evidence type="ECO:0000313" key="3">
    <source>
        <dbReference type="Proteomes" id="UP001227192"/>
    </source>
</evidence>
<reference evidence="2" key="1">
    <citation type="submission" date="2015-06" db="EMBL/GenBank/DDBJ databases">
        <authorList>
            <person name="Nguyen H."/>
        </authorList>
    </citation>
    <scope>NUCLEOTIDE SEQUENCE</scope>
    <source>
        <strain evidence="2">DAOM 180753</strain>
    </source>
</reference>
<accession>A0AAI9X8J5</accession>
<dbReference type="EMBL" id="LACB01000141">
    <property type="protein sequence ID" value="KAJ9487845.1"/>
    <property type="molecule type" value="Genomic_DNA"/>
</dbReference>
<dbReference type="Proteomes" id="UP001227192">
    <property type="component" value="Unassembled WGS sequence"/>
</dbReference>
<keyword evidence="3" id="KW-1185">Reference proteome</keyword>
<organism evidence="2 3">
    <name type="scientific">Penicillium thymicola</name>
    <dbReference type="NCBI Taxonomy" id="293382"/>
    <lineage>
        <taxon>Eukaryota</taxon>
        <taxon>Fungi</taxon>
        <taxon>Dikarya</taxon>
        <taxon>Ascomycota</taxon>
        <taxon>Pezizomycotina</taxon>
        <taxon>Eurotiomycetes</taxon>
        <taxon>Eurotiomycetidae</taxon>
        <taxon>Eurotiales</taxon>
        <taxon>Aspergillaceae</taxon>
        <taxon>Penicillium</taxon>
    </lineage>
</organism>
<dbReference type="AlphaFoldDB" id="A0AAI9X8J5"/>
<evidence type="ECO:0000256" key="1">
    <source>
        <dbReference type="SAM" id="Phobius"/>
    </source>
</evidence>
<protein>
    <submittedName>
        <fullName evidence="2">Uncharacterized protein</fullName>
    </submittedName>
</protein>